<dbReference type="eggNOG" id="COG0451">
    <property type="taxonomic scope" value="Bacteria"/>
</dbReference>
<dbReference type="HOGENOM" id="CLU_049717_0_0_4"/>
<dbReference type="AlphaFoldDB" id="W0P635"/>
<evidence type="ECO:0000313" key="2">
    <source>
        <dbReference type="Proteomes" id="UP000019095"/>
    </source>
</evidence>
<dbReference type="EMBL" id="CP003915">
    <property type="protein sequence ID" value="AHG62191.1"/>
    <property type="molecule type" value="Genomic_DNA"/>
</dbReference>
<dbReference type="STRING" id="1247726.MIM_c00880"/>
<gene>
    <name evidence="1" type="ORF">MIM_c00880</name>
</gene>
<evidence type="ECO:0000313" key="1">
    <source>
        <dbReference type="EMBL" id="AHG62191.1"/>
    </source>
</evidence>
<sequence>MHREDIIQAAQGCQVIVHAVNPPGYRHWAQRVLPMMDNTIAAAIAEKATIILPGTVYNYGPDVFPLVAEEAPQHPHTRKGQIRVQMEQRLRKATLSGARAIIVRAGDFFGPQAGNNWLSQALVKPARPLKKILQPGKAGIGHQWAYLPDVAHTMAALIERRDTLEPFARFHMQGHWDADGTRMTSTISHIARQHGMNPTISAFPWWLTAVLSPLVPTLRELREMRYLWTQPVHLDGRRLQEMLGTEPHTPWDEAVTATLRGMGCIE</sequence>
<accession>W0P635</accession>
<dbReference type="SUPFAM" id="SSF51735">
    <property type="entry name" value="NAD(P)-binding Rossmann-fold domains"/>
    <property type="match status" value="1"/>
</dbReference>
<protein>
    <submittedName>
        <fullName evidence="1">Putative NAD-dependent epimerase/dehydratase</fullName>
    </submittedName>
</protein>
<organism evidence="1 2">
    <name type="scientific">Advenella mimigardefordensis (strain DSM 17166 / LMG 22922 / DPN7)</name>
    <dbReference type="NCBI Taxonomy" id="1247726"/>
    <lineage>
        <taxon>Bacteria</taxon>
        <taxon>Pseudomonadati</taxon>
        <taxon>Pseudomonadota</taxon>
        <taxon>Betaproteobacteria</taxon>
        <taxon>Burkholderiales</taxon>
        <taxon>Alcaligenaceae</taxon>
    </lineage>
</organism>
<proteinExistence type="predicted"/>
<dbReference type="InterPro" id="IPR036291">
    <property type="entry name" value="NAD(P)-bd_dom_sf"/>
</dbReference>
<dbReference type="Gene3D" id="3.40.50.720">
    <property type="entry name" value="NAD(P)-binding Rossmann-like Domain"/>
    <property type="match status" value="1"/>
</dbReference>
<dbReference type="Proteomes" id="UP000019095">
    <property type="component" value="Chromosome"/>
</dbReference>
<dbReference type="PATRIC" id="fig|1247726.3.peg.97"/>
<keyword evidence="2" id="KW-1185">Reference proteome</keyword>
<dbReference type="KEGG" id="amim:MIM_c00880"/>
<name>W0P635_ADVMD</name>
<reference evidence="1 2" key="1">
    <citation type="journal article" date="2014" name="Microbiology">
        <title>Unravelling the complete genome sequence of Advenella mimigardefordensis strain DPN7T and novel insights in the catabolism of the xenobiotic polythioester precursor 3,3'-dithiodipropionate.</title>
        <authorList>
            <person name="Wubbeler J.H."/>
            <person name="Hiessl S."/>
            <person name="Schuldes J."/>
            <person name="Thurmer A."/>
            <person name="Daniel R."/>
            <person name="Steinbuchel A."/>
        </authorList>
    </citation>
    <scope>NUCLEOTIDE SEQUENCE [LARGE SCALE GENOMIC DNA]</scope>
    <source>
        <strain evidence="2">DSM 17166 / LMG 22922 / DPN7</strain>
    </source>
</reference>